<evidence type="ECO:0000256" key="2">
    <source>
        <dbReference type="ARBA" id="ARBA00022679"/>
    </source>
</evidence>
<dbReference type="OrthoDB" id="4096362at2759"/>
<dbReference type="InterPro" id="IPR039859">
    <property type="entry name" value="PFA4/ZDH16/20/ERF2-like"/>
</dbReference>
<sequence>MVQSSKIRFKRPSGFCTLGNCYILVINGDIYASLGPDWLFTIIIISFSLTMLITFIYIMAKEIELLFQYLGFFIYSILFMSYMIVSLKNPGIIISPWEIELEETENQEKIMCKKCNVEVEIGSFHCEDCEVCIRKHDHHCPIIGKCIGEGNIRWFYVFLTSTVLGISYLGLWIYLRSKMHIL</sequence>
<evidence type="ECO:0000256" key="4">
    <source>
        <dbReference type="ARBA" id="ARBA00022989"/>
    </source>
</evidence>
<keyword evidence="11" id="KW-1185">Reference proteome</keyword>
<keyword evidence="3 8" id="KW-0812">Transmembrane</keyword>
<dbReference type="PANTHER" id="PTHR22883">
    <property type="entry name" value="ZINC FINGER DHHC DOMAIN CONTAINING PROTEIN"/>
    <property type="match status" value="1"/>
</dbReference>
<dbReference type="AlphaFoldDB" id="A0A1R2D235"/>
<feature type="transmembrane region" description="Helical" evidence="8">
    <location>
        <begin position="12"/>
        <end position="32"/>
    </location>
</feature>
<evidence type="ECO:0000256" key="1">
    <source>
        <dbReference type="ARBA" id="ARBA00004141"/>
    </source>
</evidence>
<comment type="similarity">
    <text evidence="7">Belongs to the DHHC palmitoyltransferase family. PFA5 subfamily.</text>
</comment>
<comment type="caution">
    <text evidence="10">The sequence shown here is derived from an EMBL/GenBank/DDBJ whole genome shotgun (WGS) entry which is preliminary data.</text>
</comment>
<feature type="transmembrane region" description="Helical" evidence="8">
    <location>
        <begin position="38"/>
        <end position="58"/>
    </location>
</feature>
<feature type="transmembrane region" description="Helical" evidence="8">
    <location>
        <begin position="65"/>
        <end position="85"/>
    </location>
</feature>
<comment type="subcellular location">
    <subcellularLocation>
        <location evidence="1">Membrane</location>
        <topology evidence="1">Multi-pass membrane protein</topology>
    </subcellularLocation>
</comment>
<evidence type="ECO:0000256" key="7">
    <source>
        <dbReference type="ARBA" id="ARBA00038298"/>
    </source>
</evidence>
<comment type="catalytic activity">
    <reaction evidence="8">
        <text>L-cysteinyl-[protein] + hexadecanoyl-CoA = S-hexadecanoyl-L-cysteinyl-[protein] + CoA</text>
        <dbReference type="Rhea" id="RHEA:36683"/>
        <dbReference type="Rhea" id="RHEA-COMP:10131"/>
        <dbReference type="Rhea" id="RHEA-COMP:11032"/>
        <dbReference type="ChEBI" id="CHEBI:29950"/>
        <dbReference type="ChEBI" id="CHEBI:57287"/>
        <dbReference type="ChEBI" id="CHEBI:57379"/>
        <dbReference type="ChEBI" id="CHEBI:74151"/>
        <dbReference type="EC" id="2.3.1.225"/>
    </reaction>
</comment>
<dbReference type="GO" id="GO:0016020">
    <property type="term" value="C:membrane"/>
    <property type="evidence" value="ECO:0007669"/>
    <property type="project" value="UniProtKB-SubCell"/>
</dbReference>
<dbReference type="PROSITE" id="PS50216">
    <property type="entry name" value="DHHC"/>
    <property type="match status" value="1"/>
</dbReference>
<dbReference type="GO" id="GO:0005794">
    <property type="term" value="C:Golgi apparatus"/>
    <property type="evidence" value="ECO:0007669"/>
    <property type="project" value="TreeGrafter"/>
</dbReference>
<dbReference type="EMBL" id="MPUH01000013">
    <property type="protein sequence ID" value="OMJ95337.1"/>
    <property type="molecule type" value="Genomic_DNA"/>
</dbReference>
<evidence type="ECO:0000259" key="9">
    <source>
        <dbReference type="Pfam" id="PF01529"/>
    </source>
</evidence>
<evidence type="ECO:0000256" key="6">
    <source>
        <dbReference type="ARBA" id="ARBA00023315"/>
    </source>
</evidence>
<accession>A0A1R2D235</accession>
<evidence type="ECO:0000313" key="10">
    <source>
        <dbReference type="EMBL" id="OMJ95337.1"/>
    </source>
</evidence>
<evidence type="ECO:0000256" key="3">
    <source>
        <dbReference type="ARBA" id="ARBA00022692"/>
    </source>
</evidence>
<dbReference type="PANTHER" id="PTHR22883:SF23">
    <property type="entry name" value="PALMITOYLTRANSFERASE ZDHHC6"/>
    <property type="match status" value="1"/>
</dbReference>
<evidence type="ECO:0000313" key="11">
    <source>
        <dbReference type="Proteomes" id="UP000187209"/>
    </source>
</evidence>
<feature type="domain" description="Palmitoyltransferase DHHC" evidence="9">
    <location>
        <begin position="106"/>
        <end position="171"/>
    </location>
</feature>
<organism evidence="10 11">
    <name type="scientific">Stentor coeruleus</name>
    <dbReference type="NCBI Taxonomy" id="5963"/>
    <lineage>
        <taxon>Eukaryota</taxon>
        <taxon>Sar</taxon>
        <taxon>Alveolata</taxon>
        <taxon>Ciliophora</taxon>
        <taxon>Postciliodesmatophora</taxon>
        <taxon>Heterotrichea</taxon>
        <taxon>Heterotrichida</taxon>
        <taxon>Stentoridae</taxon>
        <taxon>Stentor</taxon>
    </lineage>
</organism>
<gene>
    <name evidence="10" type="ORF">SteCoe_1239</name>
</gene>
<protein>
    <recommendedName>
        <fullName evidence="8">Palmitoyltransferase</fullName>
        <ecNumber evidence="8">2.3.1.225</ecNumber>
    </recommendedName>
</protein>
<feature type="transmembrane region" description="Helical" evidence="8">
    <location>
        <begin position="154"/>
        <end position="175"/>
    </location>
</feature>
<dbReference type="GO" id="GO:0005783">
    <property type="term" value="C:endoplasmic reticulum"/>
    <property type="evidence" value="ECO:0007669"/>
    <property type="project" value="TreeGrafter"/>
</dbReference>
<keyword evidence="6 8" id="KW-0012">Acyltransferase</keyword>
<proteinExistence type="inferred from homology"/>
<dbReference type="InterPro" id="IPR001594">
    <property type="entry name" value="Palmitoyltrfase_DHHC"/>
</dbReference>
<evidence type="ECO:0000256" key="8">
    <source>
        <dbReference type="RuleBase" id="RU079119"/>
    </source>
</evidence>
<dbReference type="Pfam" id="PF01529">
    <property type="entry name" value="DHHC"/>
    <property type="match status" value="1"/>
</dbReference>
<name>A0A1R2D235_9CILI</name>
<keyword evidence="5 8" id="KW-0472">Membrane</keyword>
<dbReference type="GO" id="GO:0006612">
    <property type="term" value="P:protein targeting to membrane"/>
    <property type="evidence" value="ECO:0007669"/>
    <property type="project" value="TreeGrafter"/>
</dbReference>
<dbReference type="Proteomes" id="UP000187209">
    <property type="component" value="Unassembled WGS sequence"/>
</dbReference>
<evidence type="ECO:0000256" key="5">
    <source>
        <dbReference type="ARBA" id="ARBA00023136"/>
    </source>
</evidence>
<comment type="domain">
    <text evidence="8">The DHHC domain is required for palmitoyltransferase activity.</text>
</comment>
<dbReference type="EC" id="2.3.1.225" evidence="8"/>
<keyword evidence="4 8" id="KW-1133">Transmembrane helix</keyword>
<keyword evidence="2 8" id="KW-0808">Transferase</keyword>
<reference evidence="10 11" key="1">
    <citation type="submission" date="2016-11" db="EMBL/GenBank/DDBJ databases">
        <title>The macronuclear genome of Stentor coeruleus: a giant cell with tiny introns.</title>
        <authorList>
            <person name="Slabodnick M."/>
            <person name="Ruby J.G."/>
            <person name="Reiff S.B."/>
            <person name="Swart E.C."/>
            <person name="Gosai S."/>
            <person name="Prabakaran S."/>
            <person name="Witkowska E."/>
            <person name="Larue G.E."/>
            <person name="Fisher S."/>
            <person name="Freeman R.M."/>
            <person name="Gunawardena J."/>
            <person name="Chu W."/>
            <person name="Stover N.A."/>
            <person name="Gregory B.D."/>
            <person name="Nowacki M."/>
            <person name="Derisi J."/>
            <person name="Roy S.W."/>
            <person name="Marshall W.F."/>
            <person name="Sood P."/>
        </authorList>
    </citation>
    <scope>NUCLEOTIDE SEQUENCE [LARGE SCALE GENOMIC DNA]</scope>
    <source>
        <strain evidence="10">WM001</strain>
    </source>
</reference>
<dbReference type="GO" id="GO:0019706">
    <property type="term" value="F:protein-cysteine S-palmitoyltransferase activity"/>
    <property type="evidence" value="ECO:0007669"/>
    <property type="project" value="UniProtKB-EC"/>
</dbReference>